<gene>
    <name evidence="3" type="ORF">AB5L97_03985</name>
</gene>
<organism evidence="3">
    <name type="scientific">Sinomonas puerhi</name>
    <dbReference type="NCBI Taxonomy" id="3238584"/>
    <lineage>
        <taxon>Bacteria</taxon>
        <taxon>Bacillati</taxon>
        <taxon>Actinomycetota</taxon>
        <taxon>Actinomycetes</taxon>
        <taxon>Micrococcales</taxon>
        <taxon>Micrococcaceae</taxon>
        <taxon>Sinomonas</taxon>
    </lineage>
</organism>
<dbReference type="PANTHER" id="PTHR43802:SF1">
    <property type="entry name" value="IP11341P-RELATED"/>
    <property type="match status" value="1"/>
</dbReference>
<comment type="similarity">
    <text evidence="1">Belongs to the enoyl-CoA hydratase/isomerase family.</text>
</comment>
<dbReference type="KEGG" id="spue:AB5L97_03985"/>
<feature type="region of interest" description="Disordered" evidence="2">
    <location>
        <begin position="271"/>
        <end position="290"/>
    </location>
</feature>
<dbReference type="EMBL" id="CP163302">
    <property type="protein sequence ID" value="XDP46185.1"/>
    <property type="molecule type" value="Genomic_DNA"/>
</dbReference>
<dbReference type="CDD" id="cd06558">
    <property type="entry name" value="crotonase-like"/>
    <property type="match status" value="1"/>
</dbReference>
<accession>A0AB39L5Q4</accession>
<dbReference type="GO" id="GO:0003824">
    <property type="term" value="F:catalytic activity"/>
    <property type="evidence" value="ECO:0007669"/>
    <property type="project" value="UniProtKB-ARBA"/>
</dbReference>
<reference evidence="3" key="1">
    <citation type="submission" date="2024-07" db="EMBL/GenBank/DDBJ databases">
        <authorList>
            <person name="fu j."/>
        </authorList>
    </citation>
    <scope>NUCLEOTIDE SEQUENCE</scope>
    <source>
        <strain evidence="3">P10A9</strain>
    </source>
</reference>
<dbReference type="RefSeq" id="WP_369046544.1">
    <property type="nucleotide sequence ID" value="NZ_CP163302.1"/>
</dbReference>
<sequence length="290" mass="32259">MELKVTKYQIDDDGVATVWFHRPGRGNSWTNLMNTEYRWIMDTLDRDPKVRVVVLTGTGDQFCVGADTKALNFYTTSDREYADTVDQSHAAQPGTGVNEEFETDIIWHWGLRVPVIAAINGACAGIAAAITAFCDLRYAAEGIKFTTSTPRLGLPAEYGLSWILPRIIGTTHAADILFTGRVVYSEELERMGFLNGLHPKDALMEEVYKVARMIATQVSPASVTSAKRQMYAELLHLHPREAIDGSKAIIGHFMKQQDFQEGIAAYNERRRPHFADPTIDPRPDTVPAAG</sequence>
<dbReference type="PANTHER" id="PTHR43802">
    <property type="entry name" value="ENOYL-COA HYDRATASE"/>
    <property type="match status" value="1"/>
</dbReference>
<evidence type="ECO:0000313" key="3">
    <source>
        <dbReference type="EMBL" id="XDP46185.1"/>
    </source>
</evidence>
<dbReference type="Pfam" id="PF00378">
    <property type="entry name" value="ECH_1"/>
    <property type="match status" value="1"/>
</dbReference>
<name>A0AB39L5Q4_9MICC</name>
<protein>
    <submittedName>
        <fullName evidence="3">Enoyl-CoA hydratase-related protein</fullName>
    </submittedName>
</protein>
<evidence type="ECO:0000256" key="1">
    <source>
        <dbReference type="ARBA" id="ARBA00005254"/>
    </source>
</evidence>
<dbReference type="SUPFAM" id="SSF52096">
    <property type="entry name" value="ClpP/crotonase"/>
    <property type="match status" value="1"/>
</dbReference>
<dbReference type="AlphaFoldDB" id="A0AB39L5Q4"/>
<dbReference type="InterPro" id="IPR001753">
    <property type="entry name" value="Enoyl-CoA_hydra/iso"/>
</dbReference>
<evidence type="ECO:0000256" key="2">
    <source>
        <dbReference type="SAM" id="MobiDB-lite"/>
    </source>
</evidence>
<dbReference type="Gene3D" id="3.90.226.10">
    <property type="entry name" value="2-enoyl-CoA Hydratase, Chain A, domain 1"/>
    <property type="match status" value="1"/>
</dbReference>
<dbReference type="InterPro" id="IPR029045">
    <property type="entry name" value="ClpP/crotonase-like_dom_sf"/>
</dbReference>
<proteinExistence type="inferred from homology"/>